<accession>A0A2T0B1L0</accession>
<dbReference type="EMBL" id="PVXO01000060">
    <property type="protein sequence ID" value="PRR77649.1"/>
    <property type="molecule type" value="Genomic_DNA"/>
</dbReference>
<keyword evidence="3" id="KW-1185">Reference proteome</keyword>
<dbReference type="Proteomes" id="UP000239706">
    <property type="component" value="Unassembled WGS sequence"/>
</dbReference>
<evidence type="ECO:0000313" key="2">
    <source>
        <dbReference type="EMBL" id="PRR77649.1"/>
    </source>
</evidence>
<organism evidence="2 3">
    <name type="scientific">Clostridium liquoris</name>
    <dbReference type="NCBI Taxonomy" id="1289519"/>
    <lineage>
        <taxon>Bacteria</taxon>
        <taxon>Bacillati</taxon>
        <taxon>Bacillota</taxon>
        <taxon>Clostridia</taxon>
        <taxon>Eubacteriales</taxon>
        <taxon>Clostridiaceae</taxon>
        <taxon>Clostridium</taxon>
    </lineage>
</organism>
<dbReference type="AlphaFoldDB" id="A0A2T0B1L0"/>
<sequence length="34" mass="3918">MALKTLTLERQADKNKVKRIEQESKGARLGFRNS</sequence>
<comment type="caution">
    <text evidence="2">The sequence shown here is derived from an EMBL/GenBank/DDBJ whole genome shotgun (WGS) entry which is preliminary data.</text>
</comment>
<reference evidence="2 3" key="1">
    <citation type="submission" date="2018-03" db="EMBL/GenBank/DDBJ databases">
        <title>Genome sequence of Clostridium liquoris DSM 100320.</title>
        <authorList>
            <person name="Poehlein A."/>
            <person name="Daniel R."/>
        </authorList>
    </citation>
    <scope>NUCLEOTIDE SEQUENCE [LARGE SCALE GENOMIC DNA]</scope>
    <source>
        <strain evidence="2 3">DSM 100320</strain>
    </source>
</reference>
<proteinExistence type="predicted"/>
<feature type="compositionally biased region" description="Basic and acidic residues" evidence="1">
    <location>
        <begin position="13"/>
        <end position="26"/>
    </location>
</feature>
<protein>
    <submittedName>
        <fullName evidence="2">Uncharacterized protein</fullName>
    </submittedName>
</protein>
<gene>
    <name evidence="2" type="ORF">CLLI_22130</name>
</gene>
<evidence type="ECO:0000313" key="3">
    <source>
        <dbReference type="Proteomes" id="UP000239706"/>
    </source>
</evidence>
<feature type="region of interest" description="Disordered" evidence="1">
    <location>
        <begin position="13"/>
        <end position="34"/>
    </location>
</feature>
<evidence type="ECO:0000256" key="1">
    <source>
        <dbReference type="SAM" id="MobiDB-lite"/>
    </source>
</evidence>
<name>A0A2T0B1L0_9CLOT</name>